<evidence type="ECO:0000313" key="1">
    <source>
        <dbReference type="EMBL" id="GEO81954.1"/>
    </source>
</evidence>
<organism evidence="1 2">
    <name type="scientific">Pararhodospirillum oryzae</name>
    <dbReference type="NCBI Taxonomy" id="478448"/>
    <lineage>
        <taxon>Bacteria</taxon>
        <taxon>Pseudomonadati</taxon>
        <taxon>Pseudomonadota</taxon>
        <taxon>Alphaproteobacteria</taxon>
        <taxon>Rhodospirillales</taxon>
        <taxon>Rhodospirillaceae</taxon>
        <taxon>Pararhodospirillum</taxon>
    </lineage>
</organism>
<dbReference type="EMBL" id="BJZO01000054">
    <property type="protein sequence ID" value="GEO81954.1"/>
    <property type="molecule type" value="Genomic_DNA"/>
</dbReference>
<proteinExistence type="predicted"/>
<keyword evidence="2" id="KW-1185">Reference proteome</keyword>
<dbReference type="OrthoDB" id="8452549at2"/>
<gene>
    <name evidence="1" type="ORF">ROR02_20850</name>
</gene>
<accession>A0A512H927</accession>
<reference evidence="1 2" key="1">
    <citation type="submission" date="2019-07" db="EMBL/GenBank/DDBJ databases">
        <title>Whole genome shotgun sequence of Rhodospirillum oryzae NBRC 107573.</title>
        <authorList>
            <person name="Hosoyama A."/>
            <person name="Uohara A."/>
            <person name="Ohji S."/>
            <person name="Ichikawa N."/>
        </authorList>
    </citation>
    <scope>NUCLEOTIDE SEQUENCE [LARGE SCALE GENOMIC DNA]</scope>
    <source>
        <strain evidence="1 2">NBRC 107573</strain>
    </source>
</reference>
<protein>
    <submittedName>
        <fullName evidence="1">Uncharacterized protein</fullName>
    </submittedName>
</protein>
<dbReference type="RefSeq" id="WP_147163972.1">
    <property type="nucleotide sequence ID" value="NZ_BJZO01000054.1"/>
</dbReference>
<dbReference type="Proteomes" id="UP000321567">
    <property type="component" value="Unassembled WGS sequence"/>
</dbReference>
<dbReference type="AlphaFoldDB" id="A0A512H927"/>
<comment type="caution">
    <text evidence="1">The sequence shown here is derived from an EMBL/GenBank/DDBJ whole genome shotgun (WGS) entry which is preliminary data.</text>
</comment>
<name>A0A512H927_9PROT</name>
<sequence length="183" mass="19893">MVKPTDDGAVRPVELAEILGVTKGRVSQMTKAGMPKRPDGRINVAEARAWIDANVERRASRGLFSLAEPSPPPADAPEDYAALRAKHEALKADMTALRLAREAGTTVTKDEVQAAIYARARLEREAHENFVVRVAPLLAADLGAPEGAVLAALDRHMRQHLEDLSRLPLEIFDDEQHDHGLGG</sequence>
<evidence type="ECO:0000313" key="2">
    <source>
        <dbReference type="Proteomes" id="UP000321567"/>
    </source>
</evidence>